<protein>
    <submittedName>
        <fullName evidence="4">3-deoxy-D-arabinoheptulosonate-7-phosphate synthase</fullName>
    </submittedName>
</protein>
<feature type="domain" description="DAHP synthetase I/KDSA" evidence="2">
    <location>
        <begin position="87"/>
        <end position="330"/>
    </location>
</feature>
<dbReference type="Pfam" id="PF18152">
    <property type="entry name" value="DAHP_snth_FXD"/>
    <property type="match status" value="1"/>
</dbReference>
<dbReference type="NCBIfam" id="NF006421">
    <property type="entry name" value="PRK08673.1"/>
    <property type="match status" value="1"/>
</dbReference>
<dbReference type="InterPro" id="IPR041071">
    <property type="entry name" value="DAHP_snth_FXD"/>
</dbReference>
<dbReference type="GO" id="GO:0016740">
    <property type="term" value="F:transferase activity"/>
    <property type="evidence" value="ECO:0007669"/>
    <property type="project" value="UniProtKB-KW"/>
</dbReference>
<dbReference type="Gene3D" id="3.20.20.70">
    <property type="entry name" value="Aldolase class I"/>
    <property type="match status" value="1"/>
</dbReference>
<dbReference type="GO" id="GO:0016832">
    <property type="term" value="F:aldehyde-lyase activity"/>
    <property type="evidence" value="ECO:0007669"/>
    <property type="project" value="InterPro"/>
</dbReference>
<dbReference type="PANTHER" id="PTHR43018">
    <property type="entry name" value="PHOSPHO-2-DEHYDRO-3-DEOXYHEPTONATE ALDOLASE"/>
    <property type="match status" value="1"/>
</dbReference>
<dbReference type="Gene3D" id="3.30.70.1140">
    <property type="entry name" value="Phospho-2-dehydro-3-deoxyheptonate aldolase, domain 1"/>
    <property type="match status" value="1"/>
</dbReference>
<evidence type="ECO:0000259" key="3">
    <source>
        <dbReference type="Pfam" id="PF18152"/>
    </source>
</evidence>
<dbReference type="InterPro" id="IPR006268">
    <property type="entry name" value="DAHP_syn_2"/>
</dbReference>
<keyword evidence="1" id="KW-0808">Transferase</keyword>
<dbReference type="PANTHER" id="PTHR43018:SF2">
    <property type="entry name" value="PHOSPHO-2-DEHYDRO-3-DEOXYHEPTONATE ALDOLASE"/>
    <property type="match status" value="1"/>
</dbReference>
<dbReference type="InterPro" id="IPR052899">
    <property type="entry name" value="Class-I_DAHP_synthase"/>
</dbReference>
<dbReference type="NCBIfam" id="TIGR01361">
    <property type="entry name" value="DAHP_synth_Bsub"/>
    <property type="match status" value="1"/>
</dbReference>
<dbReference type="EMBL" id="SLZZ01000014">
    <property type="protein sequence ID" value="TCS77912.1"/>
    <property type="molecule type" value="Genomic_DNA"/>
</dbReference>
<dbReference type="GO" id="GO:0009073">
    <property type="term" value="P:aromatic amino acid family biosynthetic process"/>
    <property type="evidence" value="ECO:0007669"/>
    <property type="project" value="InterPro"/>
</dbReference>
<reference evidence="4 5" key="1">
    <citation type="submission" date="2019-03" db="EMBL/GenBank/DDBJ databases">
        <title>Genomic Encyclopedia of Type Strains, Phase IV (KMG-IV): sequencing the most valuable type-strain genomes for metagenomic binning, comparative biology and taxonomic classification.</title>
        <authorList>
            <person name="Goeker M."/>
        </authorList>
    </citation>
    <scope>NUCLEOTIDE SEQUENCE [LARGE SCALE GENOMIC DNA]</scope>
    <source>
        <strain evidence="4 5">DSM 29489</strain>
    </source>
</reference>
<keyword evidence="5" id="KW-1185">Reference proteome</keyword>
<dbReference type="InterPro" id="IPR013785">
    <property type="entry name" value="Aldolase_TIM"/>
</dbReference>
<sequence>MIIVLKPHTPEENIKRVENLIIKKGLEAHIVRGQEMTIIGCIGDTTAIDPKLFEVDEWVDKVMHVQEPYKLANRAFHPEDSIIDVSGVKVGGDNLALIAGPCSVESLNQVMKIAKAAKTSGANLLRGGAFKPRTSPYSFQGLGLDGLDILYEAKQETGLPIVSELMSTEYLDVFNEKVDLIQIGARNMQNFDLLRQLGQIDRPILLKRGLNATYEEWIMSAEYILSSGNKNVILCERGIRTFETYTRNTLDLQSIPVLKKKTHLPVIVDPSHAGGKWWLVDPMAKAAIAAGADGLMIEVHNDPENALCDGVQSLKPGKYNELLQQIKQIAAVVGKTV</sequence>
<dbReference type="RefSeq" id="WP_132381762.1">
    <property type="nucleotide sequence ID" value="NZ_DAIPCY010000002.1"/>
</dbReference>
<accession>A0A4V2URJ0</accession>
<evidence type="ECO:0000313" key="5">
    <source>
        <dbReference type="Proteomes" id="UP000295726"/>
    </source>
</evidence>
<dbReference type="NCBIfam" id="NF009239">
    <property type="entry name" value="PRK12595.1"/>
    <property type="match status" value="1"/>
</dbReference>
<evidence type="ECO:0000313" key="4">
    <source>
        <dbReference type="EMBL" id="TCS77912.1"/>
    </source>
</evidence>
<dbReference type="Pfam" id="PF00793">
    <property type="entry name" value="DAHP_synth_1"/>
    <property type="match status" value="1"/>
</dbReference>
<name>A0A4V2URJ0_9FIRM</name>
<dbReference type="OrthoDB" id="9780456at2"/>
<evidence type="ECO:0000256" key="1">
    <source>
        <dbReference type="ARBA" id="ARBA00022679"/>
    </source>
</evidence>
<dbReference type="SUPFAM" id="SSF51569">
    <property type="entry name" value="Aldolase"/>
    <property type="match status" value="1"/>
</dbReference>
<proteinExistence type="predicted"/>
<dbReference type="Proteomes" id="UP000295726">
    <property type="component" value="Unassembled WGS sequence"/>
</dbReference>
<feature type="domain" description="DAHP synthase ferredoxin-like" evidence="3">
    <location>
        <begin position="1"/>
        <end position="67"/>
    </location>
</feature>
<evidence type="ECO:0000259" key="2">
    <source>
        <dbReference type="Pfam" id="PF00793"/>
    </source>
</evidence>
<gene>
    <name evidence="4" type="ORF">EDD59_11467</name>
</gene>
<comment type="caution">
    <text evidence="4">The sequence shown here is derived from an EMBL/GenBank/DDBJ whole genome shotgun (WGS) entry which is preliminary data.</text>
</comment>
<dbReference type="InterPro" id="IPR006218">
    <property type="entry name" value="DAHP1/KDSA"/>
</dbReference>
<dbReference type="AlphaFoldDB" id="A0A4V2URJ0"/>
<organism evidence="4 5">
    <name type="scientific">Muricomes intestini</name>
    <dbReference type="NCBI Taxonomy" id="1796634"/>
    <lineage>
        <taxon>Bacteria</taxon>
        <taxon>Bacillati</taxon>
        <taxon>Bacillota</taxon>
        <taxon>Clostridia</taxon>
        <taxon>Lachnospirales</taxon>
        <taxon>Lachnospiraceae</taxon>
        <taxon>Muricomes</taxon>
    </lineage>
</organism>